<comment type="similarity">
    <text evidence="2 7">Belongs to the ArgR family.</text>
</comment>
<dbReference type="SUPFAM" id="SSF55252">
    <property type="entry name" value="C-terminal domain of arginine repressor"/>
    <property type="match status" value="1"/>
</dbReference>
<keyword evidence="3 7" id="KW-0963">Cytoplasm</keyword>
<dbReference type="PANTHER" id="PTHR34471:SF1">
    <property type="entry name" value="ARGININE REPRESSOR"/>
    <property type="match status" value="1"/>
</dbReference>
<keyword evidence="7" id="KW-0055">Arginine biosynthesis</keyword>
<dbReference type="Proteomes" id="UP000754226">
    <property type="component" value="Unassembled WGS sequence"/>
</dbReference>
<evidence type="ECO:0000256" key="6">
    <source>
        <dbReference type="ARBA" id="ARBA00023163"/>
    </source>
</evidence>
<dbReference type="HAMAP" id="MF_00173">
    <property type="entry name" value="Arg_repressor"/>
    <property type="match status" value="1"/>
</dbReference>
<sequence length="150" mass="16857">MKLSRQEAIKQIIKTQVIETQSDLAEALKKAGFNVTQATVSRDIKDMVLIKVPDEDGRYKYSFPSEHNQIITTDRLEDMLRSYILTVVSSEVIIVVHTLPGTAQAVAYAIDHLNWSEVLGTVGGDDTVMLIIDSREHVETVKTRIMQKKS</sequence>
<comment type="subcellular location">
    <subcellularLocation>
        <location evidence="1 7">Cytoplasm</location>
    </subcellularLocation>
</comment>
<comment type="caution">
    <text evidence="11">The sequence shown here is derived from an EMBL/GenBank/DDBJ whole genome shotgun (WGS) entry which is preliminary data.</text>
</comment>
<dbReference type="InterPro" id="IPR020899">
    <property type="entry name" value="Arg_repress_C"/>
</dbReference>
<dbReference type="Pfam" id="PF02863">
    <property type="entry name" value="Arg_repressor_C"/>
    <property type="match status" value="1"/>
</dbReference>
<accession>A0A943EKV0</accession>
<evidence type="ECO:0000259" key="10">
    <source>
        <dbReference type="Pfam" id="PF02863"/>
    </source>
</evidence>
<dbReference type="AlphaFoldDB" id="A0A943EKV0"/>
<dbReference type="Gene3D" id="3.30.1360.40">
    <property type="match status" value="1"/>
</dbReference>
<dbReference type="Pfam" id="PF01316">
    <property type="entry name" value="Arg_repressor"/>
    <property type="match status" value="1"/>
</dbReference>
<dbReference type="GO" id="GO:1900079">
    <property type="term" value="P:regulation of arginine biosynthetic process"/>
    <property type="evidence" value="ECO:0007669"/>
    <property type="project" value="UniProtKB-UniRule"/>
</dbReference>
<dbReference type="InterPro" id="IPR001669">
    <property type="entry name" value="Arg_repress"/>
</dbReference>
<dbReference type="GO" id="GO:0003677">
    <property type="term" value="F:DNA binding"/>
    <property type="evidence" value="ECO:0007669"/>
    <property type="project" value="UniProtKB-KW"/>
</dbReference>
<keyword evidence="5 7" id="KW-0238">DNA-binding</keyword>
<keyword evidence="4 7" id="KW-0805">Transcription regulation</keyword>
<evidence type="ECO:0000256" key="5">
    <source>
        <dbReference type="ARBA" id="ARBA00023125"/>
    </source>
</evidence>
<feature type="domain" description="Arginine repressor DNA-binding" evidence="9">
    <location>
        <begin position="2"/>
        <end position="67"/>
    </location>
</feature>
<proteinExistence type="inferred from homology"/>
<dbReference type="InterPro" id="IPR036388">
    <property type="entry name" value="WH-like_DNA-bd_sf"/>
</dbReference>
<name>A0A943EKV0_9FIRM</name>
<dbReference type="GO" id="GO:0034618">
    <property type="term" value="F:arginine binding"/>
    <property type="evidence" value="ECO:0007669"/>
    <property type="project" value="InterPro"/>
</dbReference>
<comment type="pathway">
    <text evidence="7">Amino-acid biosynthesis; L-arginine biosynthesis [regulation].</text>
</comment>
<dbReference type="InterPro" id="IPR036251">
    <property type="entry name" value="Arg_repress_C_sf"/>
</dbReference>
<evidence type="ECO:0000256" key="1">
    <source>
        <dbReference type="ARBA" id="ARBA00004496"/>
    </source>
</evidence>
<keyword evidence="7" id="KW-0678">Repressor</keyword>
<dbReference type="GO" id="GO:0006526">
    <property type="term" value="P:L-arginine biosynthetic process"/>
    <property type="evidence" value="ECO:0007669"/>
    <property type="project" value="UniProtKB-KW"/>
</dbReference>
<evidence type="ECO:0000256" key="3">
    <source>
        <dbReference type="ARBA" id="ARBA00022490"/>
    </source>
</evidence>
<evidence type="ECO:0000256" key="7">
    <source>
        <dbReference type="HAMAP-Rule" id="MF_00173"/>
    </source>
</evidence>
<dbReference type="GO" id="GO:0051259">
    <property type="term" value="P:protein complex oligomerization"/>
    <property type="evidence" value="ECO:0007669"/>
    <property type="project" value="InterPro"/>
</dbReference>
<organism evidence="11 12">
    <name type="scientific">Acidaminococcus intestini</name>
    <dbReference type="NCBI Taxonomy" id="187327"/>
    <lineage>
        <taxon>Bacteria</taxon>
        <taxon>Bacillati</taxon>
        <taxon>Bacillota</taxon>
        <taxon>Negativicutes</taxon>
        <taxon>Acidaminococcales</taxon>
        <taxon>Acidaminococcaceae</taxon>
        <taxon>Acidaminococcus</taxon>
    </lineage>
</organism>
<evidence type="ECO:0000313" key="12">
    <source>
        <dbReference type="Proteomes" id="UP000754226"/>
    </source>
</evidence>
<keyword evidence="6 7" id="KW-0804">Transcription</keyword>
<feature type="domain" description="Arginine repressor C-terminal" evidence="10">
    <location>
        <begin position="80"/>
        <end position="146"/>
    </location>
</feature>
<evidence type="ECO:0000256" key="4">
    <source>
        <dbReference type="ARBA" id="ARBA00023015"/>
    </source>
</evidence>
<gene>
    <name evidence="7 11" type="primary">argR</name>
    <name evidence="11" type="ORF">KHX13_05325</name>
</gene>
<evidence type="ECO:0000259" key="9">
    <source>
        <dbReference type="Pfam" id="PF01316"/>
    </source>
</evidence>
<dbReference type="Gene3D" id="1.10.10.10">
    <property type="entry name" value="Winged helix-like DNA-binding domain superfamily/Winged helix DNA-binding domain"/>
    <property type="match status" value="1"/>
</dbReference>
<comment type="function">
    <text evidence="7">Regulates arginine biosynthesis genes.</text>
</comment>
<evidence type="ECO:0000256" key="2">
    <source>
        <dbReference type="ARBA" id="ARBA00008316"/>
    </source>
</evidence>
<evidence type="ECO:0000313" key="11">
    <source>
        <dbReference type="EMBL" id="MBS5519737.1"/>
    </source>
</evidence>
<protein>
    <recommendedName>
        <fullName evidence="7 8">Arginine repressor</fullName>
    </recommendedName>
</protein>
<evidence type="ECO:0000256" key="8">
    <source>
        <dbReference type="NCBIfam" id="TIGR01529"/>
    </source>
</evidence>
<dbReference type="GO" id="GO:0003700">
    <property type="term" value="F:DNA-binding transcription factor activity"/>
    <property type="evidence" value="ECO:0007669"/>
    <property type="project" value="UniProtKB-UniRule"/>
</dbReference>
<keyword evidence="7" id="KW-0028">Amino-acid biosynthesis</keyword>
<dbReference type="SUPFAM" id="SSF46785">
    <property type="entry name" value="Winged helix' DNA-binding domain"/>
    <property type="match status" value="1"/>
</dbReference>
<reference evidence="11" key="1">
    <citation type="submission" date="2021-02" db="EMBL/GenBank/DDBJ databases">
        <title>Infant gut strain persistence is associated with maternal origin, phylogeny, and functional potential including surface adhesion and iron acquisition.</title>
        <authorList>
            <person name="Lou Y.C."/>
        </authorList>
    </citation>
    <scope>NUCLEOTIDE SEQUENCE</scope>
    <source>
        <strain evidence="11">L3_106_000M1_dasL3_106_000M1_concoct_15</strain>
    </source>
</reference>
<dbReference type="GO" id="GO:0005737">
    <property type="term" value="C:cytoplasm"/>
    <property type="evidence" value="ECO:0007669"/>
    <property type="project" value="UniProtKB-SubCell"/>
</dbReference>
<dbReference type="EMBL" id="JAGZCZ010000005">
    <property type="protein sequence ID" value="MBS5519737.1"/>
    <property type="molecule type" value="Genomic_DNA"/>
</dbReference>
<dbReference type="PANTHER" id="PTHR34471">
    <property type="entry name" value="ARGININE REPRESSOR"/>
    <property type="match status" value="1"/>
</dbReference>
<dbReference type="InterPro" id="IPR020900">
    <property type="entry name" value="Arg_repress_DNA-bd"/>
</dbReference>
<dbReference type="InterPro" id="IPR036390">
    <property type="entry name" value="WH_DNA-bd_sf"/>
</dbReference>
<dbReference type="NCBIfam" id="TIGR01529">
    <property type="entry name" value="argR_whole"/>
    <property type="match status" value="1"/>
</dbReference>
<dbReference type="PRINTS" id="PR01467">
    <property type="entry name" value="ARGREPRESSOR"/>
</dbReference>